<feature type="domain" description="Agenet-like" evidence="2">
    <location>
        <begin position="129"/>
        <end position="177"/>
    </location>
</feature>
<dbReference type="EMBL" id="CADCTW010000032">
    <property type="protein sequence ID" value="CAA9302595.1"/>
    <property type="molecule type" value="Genomic_DNA"/>
</dbReference>
<organism evidence="3">
    <name type="scientific">uncultured Gemmatimonadota bacterium</name>
    <dbReference type="NCBI Taxonomy" id="203437"/>
    <lineage>
        <taxon>Bacteria</taxon>
        <taxon>Pseudomonadati</taxon>
        <taxon>Gemmatimonadota</taxon>
        <taxon>environmental samples</taxon>
    </lineage>
</organism>
<gene>
    <name evidence="3" type="ORF">AVDCRST_MAG68-584</name>
</gene>
<reference evidence="3" key="1">
    <citation type="submission" date="2020-02" db="EMBL/GenBank/DDBJ databases">
        <authorList>
            <person name="Meier V. D."/>
        </authorList>
    </citation>
    <scope>NUCLEOTIDE SEQUENCE</scope>
    <source>
        <strain evidence="3">AVDCRST_MAG68</strain>
    </source>
</reference>
<dbReference type="InterPro" id="IPR008395">
    <property type="entry name" value="Agenet-like_dom"/>
</dbReference>
<evidence type="ECO:0000256" key="1">
    <source>
        <dbReference type="SAM" id="SignalP"/>
    </source>
</evidence>
<sequence length="284" mass="30991">MRRHIIAACVLALALPARAHGQQLRDPALPYGSWGEAERETAAAIGNRPLTRPAGGQYVVGDAVIFNDDGKRYRAHVVGIEGGRYLLHYDGFGPDWRRRVSVDALLGYQPGYTPPSRPAAAPARAMRPGDEVEISARGRWYPGRVIGVRGAEYRVHYDAQPASSDEWVPASRLRHFPGGPVQTPPLAHGKYGCTVSRYSARSSSYEFDPQGSVVLLADGRYQYLGFAQPSTGRFRVDPASRAVSFAGGHLDGGVATPMVQRPGRFYLTAPRINERWTCGFAGRS</sequence>
<feature type="chain" id="PRO_5026702762" description="Agenet-like domain-containing protein" evidence="1">
    <location>
        <begin position="20"/>
        <end position="284"/>
    </location>
</feature>
<dbReference type="Pfam" id="PF05641">
    <property type="entry name" value="Agenet"/>
    <property type="match status" value="1"/>
</dbReference>
<dbReference type="Gene3D" id="2.30.30.140">
    <property type="match status" value="1"/>
</dbReference>
<protein>
    <recommendedName>
        <fullName evidence="2">Agenet-like domain-containing protein</fullName>
    </recommendedName>
</protein>
<dbReference type="InterPro" id="IPR016197">
    <property type="entry name" value="Chromo-like_dom_sf"/>
</dbReference>
<proteinExistence type="predicted"/>
<feature type="signal peptide" evidence="1">
    <location>
        <begin position="1"/>
        <end position="19"/>
    </location>
</feature>
<name>A0A6J4KEI4_9BACT</name>
<evidence type="ECO:0000313" key="3">
    <source>
        <dbReference type="EMBL" id="CAA9302595.1"/>
    </source>
</evidence>
<accession>A0A6J4KEI4</accession>
<keyword evidence="1" id="KW-0732">Signal</keyword>
<dbReference type="SUPFAM" id="SSF54160">
    <property type="entry name" value="Chromo domain-like"/>
    <property type="match status" value="2"/>
</dbReference>
<evidence type="ECO:0000259" key="2">
    <source>
        <dbReference type="Pfam" id="PF05641"/>
    </source>
</evidence>
<dbReference type="AlphaFoldDB" id="A0A6J4KEI4"/>